<sequence>MCHIVPSSAGAYPGLAGPFIIATLPGREEVVFLDNRLQGQMVERPGEVTEVRDHWEDILAEALILPQSTELLSKVAKTWT</sequence>
<dbReference type="EMBL" id="JAZGQL010000020">
    <property type="protein sequence ID" value="MEE6310043.1"/>
    <property type="molecule type" value="Genomic_DNA"/>
</dbReference>
<gene>
    <name evidence="2" type="ORF">V1634_24725</name>
</gene>
<evidence type="ECO:0000313" key="3">
    <source>
        <dbReference type="Proteomes" id="UP001339911"/>
    </source>
</evidence>
<protein>
    <submittedName>
        <fullName evidence="2">Scr1 family TA system antitoxin-like transcriptional regulator</fullName>
    </submittedName>
</protein>
<name>A0ABU7SJA2_9ACTN</name>
<evidence type="ECO:0000313" key="2">
    <source>
        <dbReference type="EMBL" id="MEE6310043.1"/>
    </source>
</evidence>
<accession>A0ABU7SJA2</accession>
<dbReference type="Proteomes" id="UP001339911">
    <property type="component" value="Unassembled WGS sequence"/>
</dbReference>
<feature type="domain" description="DUF5753" evidence="1">
    <location>
        <begin position="3"/>
        <end position="73"/>
    </location>
</feature>
<dbReference type="InterPro" id="IPR043917">
    <property type="entry name" value="DUF5753"/>
</dbReference>
<dbReference type="RefSeq" id="WP_331210263.1">
    <property type="nucleotide sequence ID" value="NZ_JAZGQL010000020.1"/>
</dbReference>
<reference evidence="2 3" key="1">
    <citation type="submission" date="2024-01" db="EMBL/GenBank/DDBJ databases">
        <title>Genome insights into Plantactinospora veratri sp. nov.</title>
        <authorList>
            <person name="Wang L."/>
        </authorList>
    </citation>
    <scope>NUCLEOTIDE SEQUENCE [LARGE SCALE GENOMIC DNA]</scope>
    <source>
        <strain evidence="2 3">NEAU-FHS4</strain>
    </source>
</reference>
<comment type="caution">
    <text evidence="2">The sequence shown here is derived from an EMBL/GenBank/DDBJ whole genome shotgun (WGS) entry which is preliminary data.</text>
</comment>
<organism evidence="2 3">
    <name type="scientific">Plantactinospora veratri</name>
    <dbReference type="NCBI Taxonomy" id="1436122"/>
    <lineage>
        <taxon>Bacteria</taxon>
        <taxon>Bacillati</taxon>
        <taxon>Actinomycetota</taxon>
        <taxon>Actinomycetes</taxon>
        <taxon>Micromonosporales</taxon>
        <taxon>Micromonosporaceae</taxon>
        <taxon>Plantactinospora</taxon>
    </lineage>
</organism>
<evidence type="ECO:0000259" key="1">
    <source>
        <dbReference type="Pfam" id="PF19054"/>
    </source>
</evidence>
<keyword evidence="3" id="KW-1185">Reference proteome</keyword>
<dbReference type="Pfam" id="PF19054">
    <property type="entry name" value="DUF5753"/>
    <property type="match status" value="1"/>
</dbReference>
<proteinExistence type="predicted"/>